<dbReference type="Proteomes" id="UP000712281">
    <property type="component" value="Unassembled WGS sequence"/>
</dbReference>
<reference evidence="2" key="1">
    <citation type="submission" date="2019-12" db="EMBL/GenBank/DDBJ databases">
        <title>Genome sequencing and annotation of Brassica cretica.</title>
        <authorList>
            <person name="Studholme D.J."/>
            <person name="Sarris P.F."/>
        </authorList>
    </citation>
    <scope>NUCLEOTIDE SEQUENCE</scope>
    <source>
        <strain evidence="2">PFS-001/15</strain>
        <tissue evidence="2">Leaf</tissue>
    </source>
</reference>
<gene>
    <name evidence="2" type="ORF">F2Q68_00038711</name>
</gene>
<dbReference type="EMBL" id="QGKW02000007">
    <property type="protein sequence ID" value="KAF2620492.1"/>
    <property type="molecule type" value="Genomic_DNA"/>
</dbReference>
<evidence type="ECO:0000313" key="2">
    <source>
        <dbReference type="EMBL" id="KAF2620492.1"/>
    </source>
</evidence>
<dbReference type="AlphaFoldDB" id="A0A8S9MN29"/>
<protein>
    <submittedName>
        <fullName evidence="2">Uncharacterized protein</fullName>
    </submittedName>
</protein>
<comment type="caution">
    <text evidence="2">The sequence shown here is derived from an EMBL/GenBank/DDBJ whole genome shotgun (WGS) entry which is preliminary data.</text>
</comment>
<evidence type="ECO:0000256" key="1">
    <source>
        <dbReference type="SAM" id="MobiDB-lite"/>
    </source>
</evidence>
<organism evidence="2 3">
    <name type="scientific">Brassica cretica</name>
    <name type="common">Mustard</name>
    <dbReference type="NCBI Taxonomy" id="69181"/>
    <lineage>
        <taxon>Eukaryota</taxon>
        <taxon>Viridiplantae</taxon>
        <taxon>Streptophyta</taxon>
        <taxon>Embryophyta</taxon>
        <taxon>Tracheophyta</taxon>
        <taxon>Spermatophyta</taxon>
        <taxon>Magnoliopsida</taxon>
        <taxon>eudicotyledons</taxon>
        <taxon>Gunneridae</taxon>
        <taxon>Pentapetalae</taxon>
        <taxon>rosids</taxon>
        <taxon>malvids</taxon>
        <taxon>Brassicales</taxon>
        <taxon>Brassicaceae</taxon>
        <taxon>Brassiceae</taxon>
        <taxon>Brassica</taxon>
    </lineage>
</organism>
<feature type="region of interest" description="Disordered" evidence="1">
    <location>
        <begin position="116"/>
        <end position="141"/>
    </location>
</feature>
<evidence type="ECO:0000313" key="3">
    <source>
        <dbReference type="Proteomes" id="UP000712281"/>
    </source>
</evidence>
<proteinExistence type="predicted"/>
<sequence>MAADSLSLSMGRLWTGPVMDIHNMIYYRVSSSGADQADHADQAGEVHINRIMQKRCRSSGSCRFRMVISVQAVQIKRIMQIKQEKCISIGSCRRDADQADHAVQVLQIKQIMQIKRDKRRSSGTSAEQVDHAGGMQIKQIK</sequence>
<name>A0A8S9MN29_BRACR</name>
<accession>A0A8S9MN29</accession>